<reference evidence="1" key="1">
    <citation type="submission" date="2023-06" db="EMBL/GenBank/DDBJ databases">
        <title>Cytophagales bacterium Strain LB-30, isolated from soil.</title>
        <authorList>
            <person name="Liu B."/>
        </authorList>
    </citation>
    <scope>NUCLEOTIDE SEQUENCE</scope>
    <source>
        <strain evidence="1">LB-30</strain>
    </source>
</reference>
<sequence>MTKISVLGSYLVVLFIASSCVNHKIHRLWPCQAPLVQSKLLLEANAWMSPSTSLRVVDQLNEALLSCQTTAFFQQSLEMELWAKGVKNLRDTSQYTALRQLGFTHLLFISKENSYAEGGMLDTRTSYELENNTIPYSEALEKRTTLTFSLVPIQAPHAQAFQFSISTTVSPLLLKNEDASETYLNISSDGKAIARALKKGLKELEKECACQ</sequence>
<accession>A0ABT8F8B7</accession>
<comment type="caution">
    <text evidence="1">The sequence shown here is derived from an EMBL/GenBank/DDBJ whole genome shotgun (WGS) entry which is preliminary data.</text>
</comment>
<evidence type="ECO:0000313" key="2">
    <source>
        <dbReference type="Proteomes" id="UP001168552"/>
    </source>
</evidence>
<dbReference type="EMBL" id="JAUHJS010000006">
    <property type="protein sequence ID" value="MDN4166191.1"/>
    <property type="molecule type" value="Genomic_DNA"/>
</dbReference>
<organism evidence="1 2">
    <name type="scientific">Shiella aurantiaca</name>
    <dbReference type="NCBI Taxonomy" id="3058365"/>
    <lineage>
        <taxon>Bacteria</taxon>
        <taxon>Pseudomonadati</taxon>
        <taxon>Bacteroidota</taxon>
        <taxon>Cytophagia</taxon>
        <taxon>Cytophagales</taxon>
        <taxon>Shiellaceae</taxon>
        <taxon>Shiella</taxon>
    </lineage>
</organism>
<dbReference type="PROSITE" id="PS51257">
    <property type="entry name" value="PROKAR_LIPOPROTEIN"/>
    <property type="match status" value="1"/>
</dbReference>
<evidence type="ECO:0000313" key="1">
    <source>
        <dbReference type="EMBL" id="MDN4166191.1"/>
    </source>
</evidence>
<dbReference type="RefSeq" id="WP_320004727.1">
    <property type="nucleotide sequence ID" value="NZ_JAUHJS010000006.1"/>
</dbReference>
<protein>
    <submittedName>
        <fullName evidence="1">Uncharacterized protein</fullName>
    </submittedName>
</protein>
<gene>
    <name evidence="1" type="ORF">QWY31_11800</name>
</gene>
<dbReference type="Proteomes" id="UP001168552">
    <property type="component" value="Unassembled WGS sequence"/>
</dbReference>
<proteinExistence type="predicted"/>
<keyword evidence="2" id="KW-1185">Reference proteome</keyword>
<name>A0ABT8F8B7_9BACT</name>